<dbReference type="SMART" id="SM00710">
    <property type="entry name" value="PbH1"/>
    <property type="match status" value="3"/>
</dbReference>
<dbReference type="OrthoDB" id="505641at2"/>
<sequence>MPDGVALTASGGIRVTQAGQVIDGLDVDGDISIEAPGVVIRNSRIHGSGTYGVYVRSGSVTITDTEIFGFENAIAGSSWTASRVDIHSTYGDGVKLGSDVVLEDSWIHDMTPSSGAHADGAQMQSGVTNLTIRRNVIDMTTAEGANSALFLAPDQGPSTDGPVLVEQNVLDGGHYTVFCVDGNDGQYVVGNITIRSNTFGRGADYGAARVNVPVTWAGNVYTEGTEARY</sequence>
<dbReference type="SUPFAM" id="SSF51126">
    <property type="entry name" value="Pectin lyase-like"/>
    <property type="match status" value="1"/>
</dbReference>
<dbReference type="InterPro" id="IPR006626">
    <property type="entry name" value="PbH1"/>
</dbReference>
<name>A0A512PH42_9CELL</name>
<evidence type="ECO:0000313" key="2">
    <source>
        <dbReference type="EMBL" id="GEP70503.1"/>
    </source>
</evidence>
<dbReference type="InterPro" id="IPR039448">
    <property type="entry name" value="Beta_helix"/>
</dbReference>
<proteinExistence type="predicted"/>
<dbReference type="Proteomes" id="UP000321798">
    <property type="component" value="Unassembled WGS sequence"/>
</dbReference>
<evidence type="ECO:0000313" key="3">
    <source>
        <dbReference type="Proteomes" id="UP000321798"/>
    </source>
</evidence>
<keyword evidence="3" id="KW-1185">Reference proteome</keyword>
<protein>
    <recommendedName>
        <fullName evidence="1">Right handed beta helix domain-containing protein</fullName>
    </recommendedName>
</protein>
<dbReference type="EMBL" id="BKAL01000013">
    <property type="protein sequence ID" value="GEP70503.1"/>
    <property type="molecule type" value="Genomic_DNA"/>
</dbReference>
<dbReference type="AlphaFoldDB" id="A0A512PH42"/>
<gene>
    <name evidence="2" type="ORF">CSO01_32180</name>
</gene>
<dbReference type="Gene3D" id="2.160.20.10">
    <property type="entry name" value="Single-stranded right-handed beta-helix, Pectin lyase-like"/>
    <property type="match status" value="1"/>
</dbReference>
<accession>A0A512PH42</accession>
<evidence type="ECO:0000259" key="1">
    <source>
        <dbReference type="Pfam" id="PF13229"/>
    </source>
</evidence>
<dbReference type="InterPro" id="IPR011050">
    <property type="entry name" value="Pectin_lyase_fold/virulence"/>
</dbReference>
<dbReference type="InterPro" id="IPR012334">
    <property type="entry name" value="Pectin_lyas_fold"/>
</dbReference>
<comment type="caution">
    <text evidence="2">The sequence shown here is derived from an EMBL/GenBank/DDBJ whole genome shotgun (WGS) entry which is preliminary data.</text>
</comment>
<dbReference type="Pfam" id="PF13229">
    <property type="entry name" value="Beta_helix"/>
    <property type="match status" value="1"/>
</dbReference>
<organism evidence="2 3">
    <name type="scientific">Cellulomonas soli</name>
    <dbReference type="NCBI Taxonomy" id="931535"/>
    <lineage>
        <taxon>Bacteria</taxon>
        <taxon>Bacillati</taxon>
        <taxon>Actinomycetota</taxon>
        <taxon>Actinomycetes</taxon>
        <taxon>Micrococcales</taxon>
        <taxon>Cellulomonadaceae</taxon>
        <taxon>Cellulomonas</taxon>
    </lineage>
</organism>
<feature type="domain" description="Right handed beta helix" evidence="1">
    <location>
        <begin position="37"/>
        <end position="184"/>
    </location>
</feature>
<reference evidence="2 3" key="1">
    <citation type="submission" date="2019-07" db="EMBL/GenBank/DDBJ databases">
        <title>Whole genome shotgun sequence of Cellulomonas soli NBRC 109434.</title>
        <authorList>
            <person name="Hosoyama A."/>
            <person name="Uohara A."/>
            <person name="Ohji S."/>
            <person name="Ichikawa N."/>
        </authorList>
    </citation>
    <scope>NUCLEOTIDE SEQUENCE [LARGE SCALE GENOMIC DNA]</scope>
    <source>
        <strain evidence="2 3">NBRC 109434</strain>
    </source>
</reference>